<name>A0ABP6LRE6_9ACTN</name>
<comment type="caution">
    <text evidence="2">The sequence shown here is derived from an EMBL/GenBank/DDBJ whole genome shotgun (WGS) entry which is preliminary data.</text>
</comment>
<protein>
    <recommendedName>
        <fullName evidence="4">P450-derived glycosyltransferase activator</fullName>
    </recommendedName>
</protein>
<dbReference type="InterPro" id="IPR036396">
    <property type="entry name" value="Cyt_P450_sf"/>
</dbReference>
<comment type="similarity">
    <text evidence="1">Belongs to the cytochrome P450 family.</text>
</comment>
<dbReference type="PRINTS" id="PR00359">
    <property type="entry name" value="BP450"/>
</dbReference>
<dbReference type="InterPro" id="IPR030958">
    <property type="entry name" value="P450-rel_GT_act"/>
</dbReference>
<evidence type="ECO:0000313" key="3">
    <source>
        <dbReference type="Proteomes" id="UP001501532"/>
    </source>
</evidence>
<evidence type="ECO:0000313" key="2">
    <source>
        <dbReference type="EMBL" id="GAA3050748.1"/>
    </source>
</evidence>
<dbReference type="PANTHER" id="PTHR46696">
    <property type="entry name" value="P450, PUTATIVE (EUROFUNG)-RELATED"/>
    <property type="match status" value="1"/>
</dbReference>
<dbReference type="NCBIfam" id="TIGR04515">
    <property type="entry name" value="P450_rel_GT_act"/>
    <property type="match status" value="1"/>
</dbReference>
<gene>
    <name evidence="2" type="ORF">GCM10010448_37250</name>
</gene>
<dbReference type="Gene3D" id="1.10.630.10">
    <property type="entry name" value="Cytochrome P450"/>
    <property type="match status" value="1"/>
</dbReference>
<dbReference type="InterPro" id="IPR002397">
    <property type="entry name" value="Cyt_P450_B"/>
</dbReference>
<dbReference type="EMBL" id="BAAAUF010000031">
    <property type="protein sequence ID" value="GAA3050748.1"/>
    <property type="molecule type" value="Genomic_DNA"/>
</dbReference>
<reference evidence="3" key="1">
    <citation type="journal article" date="2019" name="Int. J. Syst. Evol. Microbiol.">
        <title>The Global Catalogue of Microorganisms (GCM) 10K type strain sequencing project: providing services to taxonomists for standard genome sequencing and annotation.</title>
        <authorList>
            <consortium name="The Broad Institute Genomics Platform"/>
            <consortium name="The Broad Institute Genome Sequencing Center for Infectious Disease"/>
            <person name="Wu L."/>
            <person name="Ma J."/>
        </authorList>
    </citation>
    <scope>NUCLEOTIDE SEQUENCE [LARGE SCALE GENOMIC DNA]</scope>
    <source>
        <strain evidence="3">JCM 9091</strain>
    </source>
</reference>
<accession>A0ABP6LRE6</accession>
<evidence type="ECO:0008006" key="4">
    <source>
        <dbReference type="Google" id="ProtNLM"/>
    </source>
</evidence>
<keyword evidence="3" id="KW-1185">Reference proteome</keyword>
<dbReference type="SUPFAM" id="SSF48264">
    <property type="entry name" value="Cytochrome P450"/>
    <property type="match status" value="1"/>
</dbReference>
<dbReference type="PANTHER" id="PTHR46696:SF1">
    <property type="entry name" value="CYTOCHROME P450 YJIB-RELATED"/>
    <property type="match status" value="1"/>
</dbReference>
<proteinExistence type="inferred from homology"/>
<sequence length="398" mass="42920">MVVKIDDGELGRMLLTLRGFQWVYGVKDDPYALLLRAAEDDPQMLGREVRRRGALYRSVADAWVTADHTVAERLLADPRMSHRRMRPVPAELVLPDDPMPWDVPPLDDVLPLDRARLDLPRADYEALRGLVRPAGTDGPAEEAWRRALDGRAGPFDLLADVAHPLAAAGVAELIGLPAGSRPRFEVLARDTRMALDAVLCPPRLETALALTAAIERIEELVRPLPLDTTAAVLLAVLGVSVTADLVCGVVDALLEHPRQYGLLRKDPGLAAQAVEEGLRHSPPVRLLRLIAQEAAGIEGCPVGAGESVVVLVEAANKDPRVWTDPGRYDLSRTDSARHLTFGAGTPASVVEPAARAHAVAAVTAIASMPTELRRAGVPRRRPRSPVTRGLLGLPVTMS</sequence>
<evidence type="ECO:0000256" key="1">
    <source>
        <dbReference type="ARBA" id="ARBA00010617"/>
    </source>
</evidence>
<dbReference type="RefSeq" id="WP_234519864.1">
    <property type="nucleotide sequence ID" value="NZ_BAAAUF010000031.1"/>
</dbReference>
<dbReference type="InterPro" id="IPR001128">
    <property type="entry name" value="Cyt_P450"/>
</dbReference>
<organism evidence="2 3">
    <name type="scientific">Streptomyces glomeratus</name>
    <dbReference type="NCBI Taxonomy" id="284452"/>
    <lineage>
        <taxon>Bacteria</taxon>
        <taxon>Bacillati</taxon>
        <taxon>Actinomycetota</taxon>
        <taxon>Actinomycetes</taxon>
        <taxon>Kitasatosporales</taxon>
        <taxon>Streptomycetaceae</taxon>
        <taxon>Streptomyces</taxon>
    </lineage>
</organism>
<dbReference type="Pfam" id="PF00067">
    <property type="entry name" value="p450"/>
    <property type="match status" value="1"/>
</dbReference>
<dbReference type="Proteomes" id="UP001501532">
    <property type="component" value="Unassembled WGS sequence"/>
</dbReference>